<protein>
    <recommendedName>
        <fullName evidence="3">Head-to-tail stopper</fullName>
    </recommendedName>
</protein>
<dbReference type="Proteomes" id="UP001551658">
    <property type="component" value="Unassembled WGS sequence"/>
</dbReference>
<dbReference type="RefSeq" id="WP_357987174.1">
    <property type="nucleotide sequence ID" value="NZ_JBFAIH010000031.1"/>
</dbReference>
<gene>
    <name evidence="1" type="ORF">AB0H72_32980</name>
</gene>
<organism evidence="1 2">
    <name type="scientific">Nocardia fusca</name>
    <dbReference type="NCBI Taxonomy" id="941183"/>
    <lineage>
        <taxon>Bacteria</taxon>
        <taxon>Bacillati</taxon>
        <taxon>Actinomycetota</taxon>
        <taxon>Actinomycetes</taxon>
        <taxon>Mycobacteriales</taxon>
        <taxon>Nocardiaceae</taxon>
        <taxon>Nocardia</taxon>
    </lineage>
</organism>
<dbReference type="EMBL" id="JBFAIH010000031">
    <property type="protein sequence ID" value="MEV0367511.1"/>
    <property type="molecule type" value="Genomic_DNA"/>
</dbReference>
<evidence type="ECO:0000313" key="1">
    <source>
        <dbReference type="EMBL" id="MEV0367511.1"/>
    </source>
</evidence>
<name>A0ABV3FIH4_9NOCA</name>
<sequence>MFTAGETVTVIRRTTSRDRTGDPTGVQIEHTIDNCGINQSSTSEVTDRRETTVTNVELMCPPRADIRAGDTVRLPNGITYQVDGEPWTPHNPFTAWEPGCIVKLRGVTDAK</sequence>
<evidence type="ECO:0000313" key="2">
    <source>
        <dbReference type="Proteomes" id="UP001551658"/>
    </source>
</evidence>
<evidence type="ECO:0008006" key="3">
    <source>
        <dbReference type="Google" id="ProtNLM"/>
    </source>
</evidence>
<proteinExistence type="predicted"/>
<reference evidence="1 2" key="1">
    <citation type="submission" date="2024-06" db="EMBL/GenBank/DDBJ databases">
        <title>The Natural Products Discovery Center: Release of the First 8490 Sequenced Strains for Exploring Actinobacteria Biosynthetic Diversity.</title>
        <authorList>
            <person name="Kalkreuter E."/>
            <person name="Kautsar S.A."/>
            <person name="Yang D."/>
            <person name="Bader C.D."/>
            <person name="Teijaro C.N."/>
            <person name="Fluegel L."/>
            <person name="Davis C.M."/>
            <person name="Simpson J.R."/>
            <person name="Lauterbach L."/>
            <person name="Steele A.D."/>
            <person name="Gui C."/>
            <person name="Meng S."/>
            <person name="Li G."/>
            <person name="Viehrig K."/>
            <person name="Ye F."/>
            <person name="Su P."/>
            <person name="Kiefer A.F."/>
            <person name="Nichols A."/>
            <person name="Cepeda A.J."/>
            <person name="Yan W."/>
            <person name="Fan B."/>
            <person name="Jiang Y."/>
            <person name="Adhikari A."/>
            <person name="Zheng C.-J."/>
            <person name="Schuster L."/>
            <person name="Cowan T.M."/>
            <person name="Smanski M.J."/>
            <person name="Chevrette M.G."/>
            <person name="De Carvalho L.P.S."/>
            <person name="Shen B."/>
        </authorList>
    </citation>
    <scope>NUCLEOTIDE SEQUENCE [LARGE SCALE GENOMIC DNA]</scope>
    <source>
        <strain evidence="1 2">NPDC050671</strain>
    </source>
</reference>
<keyword evidence="2" id="KW-1185">Reference proteome</keyword>
<accession>A0ABV3FIH4</accession>
<comment type="caution">
    <text evidence="1">The sequence shown here is derived from an EMBL/GenBank/DDBJ whole genome shotgun (WGS) entry which is preliminary data.</text>
</comment>